<evidence type="ECO:0000313" key="2">
    <source>
        <dbReference type="EMBL" id="QDU72067.1"/>
    </source>
</evidence>
<evidence type="ECO:0000313" key="3">
    <source>
        <dbReference type="Proteomes" id="UP000320386"/>
    </source>
</evidence>
<reference evidence="2 3" key="1">
    <citation type="submission" date="2019-02" db="EMBL/GenBank/DDBJ databases">
        <title>Deep-cultivation of Planctomycetes and their phenomic and genomic characterization uncovers novel biology.</title>
        <authorList>
            <person name="Wiegand S."/>
            <person name="Jogler M."/>
            <person name="Boedeker C."/>
            <person name="Pinto D."/>
            <person name="Vollmers J."/>
            <person name="Rivas-Marin E."/>
            <person name="Kohn T."/>
            <person name="Peeters S.H."/>
            <person name="Heuer A."/>
            <person name="Rast P."/>
            <person name="Oberbeckmann S."/>
            <person name="Bunk B."/>
            <person name="Jeske O."/>
            <person name="Meyerdierks A."/>
            <person name="Storesund J.E."/>
            <person name="Kallscheuer N."/>
            <person name="Luecker S."/>
            <person name="Lage O.M."/>
            <person name="Pohl T."/>
            <person name="Merkel B.J."/>
            <person name="Hornburger P."/>
            <person name="Mueller R.-W."/>
            <person name="Bruemmer F."/>
            <person name="Labrenz M."/>
            <person name="Spormann A.M."/>
            <person name="Op den Camp H."/>
            <person name="Overmann J."/>
            <person name="Amann R."/>
            <person name="Jetten M.S.M."/>
            <person name="Mascher T."/>
            <person name="Medema M.H."/>
            <person name="Devos D.P."/>
            <person name="Kaster A.-K."/>
            <person name="Ovreas L."/>
            <person name="Rohde M."/>
            <person name="Galperin M.Y."/>
            <person name="Jogler C."/>
        </authorList>
    </citation>
    <scope>NUCLEOTIDE SEQUENCE [LARGE SCALE GENOMIC DNA]</scope>
    <source>
        <strain evidence="2 3">Pan265</strain>
    </source>
</reference>
<proteinExistence type="predicted"/>
<dbReference type="Proteomes" id="UP000320386">
    <property type="component" value="Chromosome"/>
</dbReference>
<accession>A0A518BYL2</accession>
<dbReference type="AlphaFoldDB" id="A0A518BYL2"/>
<dbReference type="KEGG" id="mcad:Pan265_19290"/>
<gene>
    <name evidence="2" type="ORF">Pan265_19290</name>
</gene>
<dbReference type="Pfam" id="PF08308">
    <property type="entry name" value="PEGA"/>
    <property type="match status" value="1"/>
</dbReference>
<protein>
    <submittedName>
        <fullName evidence="2">PEGA domain protein</fullName>
    </submittedName>
</protein>
<keyword evidence="3" id="KW-1185">Reference proteome</keyword>
<dbReference type="InterPro" id="IPR013229">
    <property type="entry name" value="PEGA"/>
</dbReference>
<evidence type="ECO:0000259" key="1">
    <source>
        <dbReference type="Pfam" id="PF08308"/>
    </source>
</evidence>
<organism evidence="2 3">
    <name type="scientific">Mucisphaera calidilacus</name>
    <dbReference type="NCBI Taxonomy" id="2527982"/>
    <lineage>
        <taxon>Bacteria</taxon>
        <taxon>Pseudomonadati</taxon>
        <taxon>Planctomycetota</taxon>
        <taxon>Phycisphaerae</taxon>
        <taxon>Phycisphaerales</taxon>
        <taxon>Phycisphaeraceae</taxon>
        <taxon>Mucisphaera</taxon>
    </lineage>
</organism>
<dbReference type="EMBL" id="CP036280">
    <property type="protein sequence ID" value="QDU72067.1"/>
    <property type="molecule type" value="Genomic_DNA"/>
</dbReference>
<feature type="domain" description="PEGA" evidence="1">
    <location>
        <begin position="13"/>
        <end position="58"/>
    </location>
</feature>
<sequence>MLSLVAGGCVRRTITITSEPSGALVHLNDREVGRTPLSLPFTYYGVYDVRLEQETSEPLWTTGKADPPWWAYPGPDLIAEFIPGLKDEVAWHYELTPAVAVEDENIDAVNLRARQMRARLDQPISDED</sequence>
<name>A0A518BYL2_9BACT</name>